<dbReference type="InterPro" id="IPR037121">
    <property type="entry name" value="Ribosomal_bL25_C"/>
</dbReference>
<dbReference type="PANTHER" id="PTHR33284">
    <property type="entry name" value="RIBOSOMAL PROTEIN L25/GLN-TRNA SYNTHETASE, ANTI-CODON-BINDING DOMAIN-CONTAINING PROTEIN"/>
    <property type="match status" value="1"/>
</dbReference>
<dbReference type="PANTHER" id="PTHR33284:SF1">
    <property type="entry name" value="RIBOSOMAL PROTEIN L25_GLN-TRNA SYNTHETASE, ANTI-CODON-BINDING DOMAIN-CONTAINING PROTEIN"/>
    <property type="match status" value="1"/>
</dbReference>
<dbReference type="AlphaFoldDB" id="A0A0G0SFB8"/>
<comment type="caution">
    <text evidence="9">The sequence shown here is derived from an EMBL/GenBank/DDBJ whole genome shotgun (WGS) entry which is preliminary data.</text>
</comment>
<evidence type="ECO:0000313" key="10">
    <source>
        <dbReference type="Proteomes" id="UP000034137"/>
    </source>
</evidence>
<dbReference type="Proteomes" id="UP000034137">
    <property type="component" value="Unassembled WGS sequence"/>
</dbReference>
<feature type="domain" description="Large ribosomal subunit protein bL25 L25" evidence="7">
    <location>
        <begin position="7"/>
        <end position="92"/>
    </location>
</feature>
<dbReference type="Pfam" id="PF01386">
    <property type="entry name" value="Ribosomal_L25p"/>
    <property type="match status" value="1"/>
</dbReference>
<keyword evidence="2 5" id="KW-0694">RNA-binding</keyword>
<dbReference type="GO" id="GO:0008097">
    <property type="term" value="F:5S rRNA binding"/>
    <property type="evidence" value="ECO:0007669"/>
    <property type="project" value="InterPro"/>
</dbReference>
<sequence>MSEKIELQAQSRDAKKEKVNTVRAEGFIPAVIYGTGLPSLSIKVKESDFGKVFTKAGETNLIELTVDGKTERVLIYDVSKNPIKRKIESIDFIRVDMKKKITVEVPLVFVGEARAVKDLGGFLVRNADHVEVECLPEDLINQIEVDVSLLKEIEDSVKMSDLKLPAGVELTSVSDEVLAIVIKQEVEAEEPVATAETPAEPEKEKEAAK</sequence>
<organism evidence="9 10">
    <name type="scientific">Candidatus Falkowbacteria bacterium GW2011_GWF2_39_8</name>
    <dbReference type="NCBI Taxonomy" id="1618642"/>
    <lineage>
        <taxon>Bacteria</taxon>
        <taxon>Candidatus Falkowiibacteriota</taxon>
    </lineage>
</organism>
<dbReference type="GO" id="GO:0003735">
    <property type="term" value="F:structural constituent of ribosome"/>
    <property type="evidence" value="ECO:0007669"/>
    <property type="project" value="InterPro"/>
</dbReference>
<evidence type="ECO:0000256" key="3">
    <source>
        <dbReference type="ARBA" id="ARBA00022980"/>
    </source>
</evidence>
<keyword evidence="3 5" id="KW-0689">Ribosomal protein</keyword>
<evidence type="ECO:0000259" key="8">
    <source>
        <dbReference type="Pfam" id="PF14693"/>
    </source>
</evidence>
<dbReference type="GO" id="GO:0006412">
    <property type="term" value="P:translation"/>
    <property type="evidence" value="ECO:0007669"/>
    <property type="project" value="UniProtKB-UniRule"/>
</dbReference>
<comment type="subunit">
    <text evidence="5">Part of the 50S ribosomal subunit; part of the 5S rRNA/L5/L18/L25 subcomplex. Contacts the 5S rRNA. Binds to the 5S rRNA independently of L5 and L18.</text>
</comment>
<dbReference type="Gene3D" id="2.170.120.20">
    <property type="entry name" value="Ribosomal protein L25, beta domain"/>
    <property type="match status" value="1"/>
</dbReference>
<protein>
    <recommendedName>
        <fullName evidence="5">Large ribosomal subunit protein bL25</fullName>
    </recommendedName>
    <alternativeName>
        <fullName evidence="5">General stress protein CTC</fullName>
    </alternativeName>
</protein>
<dbReference type="InterPro" id="IPR020057">
    <property type="entry name" value="Ribosomal_bL25_b-dom"/>
</dbReference>
<keyword evidence="1 5" id="KW-0699">rRNA-binding</keyword>
<dbReference type="EMBL" id="LBXO01000009">
    <property type="protein sequence ID" value="KKR33400.1"/>
    <property type="molecule type" value="Genomic_DNA"/>
</dbReference>
<evidence type="ECO:0000259" key="7">
    <source>
        <dbReference type="Pfam" id="PF01386"/>
    </source>
</evidence>
<dbReference type="CDD" id="cd00495">
    <property type="entry name" value="Ribosomal_L25_TL5_CTC"/>
    <property type="match status" value="1"/>
</dbReference>
<dbReference type="InterPro" id="IPR020056">
    <property type="entry name" value="Rbsml_bL25/Gln-tRNA_synth_N"/>
</dbReference>
<dbReference type="GO" id="GO:0022625">
    <property type="term" value="C:cytosolic large ribosomal subunit"/>
    <property type="evidence" value="ECO:0007669"/>
    <property type="project" value="TreeGrafter"/>
</dbReference>
<evidence type="ECO:0000256" key="6">
    <source>
        <dbReference type="SAM" id="MobiDB-lite"/>
    </source>
</evidence>
<dbReference type="InterPro" id="IPR011035">
    <property type="entry name" value="Ribosomal_bL25/Gln-tRNA_synth"/>
</dbReference>
<dbReference type="Pfam" id="PF14693">
    <property type="entry name" value="Ribosomal_TL5_C"/>
    <property type="match status" value="1"/>
</dbReference>
<dbReference type="NCBIfam" id="TIGR00731">
    <property type="entry name" value="bL25_bact_ctc"/>
    <property type="match status" value="1"/>
</dbReference>
<name>A0A0G0SFB8_9BACT</name>
<reference evidence="9 10" key="1">
    <citation type="journal article" date="2015" name="Nature">
        <title>rRNA introns, odd ribosomes, and small enigmatic genomes across a large radiation of phyla.</title>
        <authorList>
            <person name="Brown C.T."/>
            <person name="Hug L.A."/>
            <person name="Thomas B.C."/>
            <person name="Sharon I."/>
            <person name="Castelle C.J."/>
            <person name="Singh A."/>
            <person name="Wilkins M.J."/>
            <person name="Williams K.H."/>
            <person name="Banfield J.F."/>
        </authorList>
    </citation>
    <scope>NUCLEOTIDE SEQUENCE [LARGE SCALE GENOMIC DNA]</scope>
</reference>
<feature type="domain" description="Large ribosomal subunit protein bL25 beta" evidence="8">
    <location>
        <begin position="100"/>
        <end position="183"/>
    </location>
</feature>
<comment type="similarity">
    <text evidence="5">Belongs to the bacterial ribosomal protein bL25 family. CTC subfamily.</text>
</comment>
<gene>
    <name evidence="5" type="primary">rplY</name>
    <name evidence="5" type="synonym">ctc</name>
    <name evidence="9" type="ORF">UT64_C0009G0012</name>
</gene>
<keyword evidence="4 5" id="KW-0687">Ribonucleoprotein</keyword>
<evidence type="ECO:0000313" key="9">
    <source>
        <dbReference type="EMBL" id="KKR33400.1"/>
    </source>
</evidence>
<dbReference type="HAMAP" id="MF_01334">
    <property type="entry name" value="Ribosomal_bL25_CTC"/>
    <property type="match status" value="1"/>
</dbReference>
<dbReference type="SUPFAM" id="SSF50715">
    <property type="entry name" value="Ribosomal protein L25-like"/>
    <property type="match status" value="1"/>
</dbReference>
<dbReference type="Gene3D" id="2.40.240.10">
    <property type="entry name" value="Ribosomal Protein L25, Chain P"/>
    <property type="match status" value="1"/>
</dbReference>
<evidence type="ECO:0000256" key="5">
    <source>
        <dbReference type="HAMAP-Rule" id="MF_01334"/>
    </source>
</evidence>
<accession>A0A0G0SFB8</accession>
<dbReference type="InterPro" id="IPR029751">
    <property type="entry name" value="Ribosomal_L25_dom"/>
</dbReference>
<comment type="function">
    <text evidence="5">This is one of the proteins that binds to the 5S RNA in the ribosome where it forms part of the central protuberance.</text>
</comment>
<feature type="compositionally biased region" description="Basic and acidic residues" evidence="6">
    <location>
        <begin position="200"/>
        <end position="209"/>
    </location>
</feature>
<evidence type="ECO:0000256" key="1">
    <source>
        <dbReference type="ARBA" id="ARBA00022730"/>
    </source>
</evidence>
<proteinExistence type="inferred from homology"/>
<evidence type="ECO:0000256" key="4">
    <source>
        <dbReference type="ARBA" id="ARBA00023274"/>
    </source>
</evidence>
<feature type="region of interest" description="Disordered" evidence="6">
    <location>
        <begin position="188"/>
        <end position="209"/>
    </location>
</feature>
<evidence type="ECO:0000256" key="2">
    <source>
        <dbReference type="ARBA" id="ARBA00022884"/>
    </source>
</evidence>
<dbReference type="InterPro" id="IPR020930">
    <property type="entry name" value="Ribosomal_uL5_bac-type"/>
</dbReference>
<dbReference type="InterPro" id="IPR001021">
    <property type="entry name" value="Ribosomal_bL25_long"/>
</dbReference>